<evidence type="ECO:0000313" key="2">
    <source>
        <dbReference type="EMBL" id="MEL0564448.1"/>
    </source>
</evidence>
<keyword evidence="4" id="KW-1185">Reference proteome</keyword>
<dbReference type="Proteomes" id="UP000327236">
    <property type="component" value="Unassembled WGS sequence"/>
</dbReference>
<reference evidence="2 4" key="2">
    <citation type="submission" date="2024-04" db="EMBL/GenBank/DDBJ databases">
        <title>Three lactobacilli isolated from voided urine samples from females with type 2 diabetes.</title>
        <authorList>
            <person name="Kula A."/>
            <person name="Stegman N."/>
            <person name="Putonti C."/>
        </authorList>
    </citation>
    <scope>NUCLEOTIDE SEQUENCE [LARGE SCALE GENOMIC DNA]</scope>
    <source>
        <strain evidence="2 4">1855</strain>
    </source>
</reference>
<evidence type="ECO:0000313" key="4">
    <source>
        <dbReference type="Proteomes" id="UP001385848"/>
    </source>
</evidence>
<dbReference type="Proteomes" id="UP001385848">
    <property type="component" value="Unassembled WGS sequence"/>
</dbReference>
<protein>
    <submittedName>
        <fullName evidence="1">Uncharacterized protein</fullName>
    </submittedName>
</protein>
<dbReference type="OrthoDB" id="2323404at2"/>
<sequence>MRLIDFLQASKDLTGQTQFYLKKENELLPLSKLSLTSTHCYLYSGASALTKEKIFNIAARTKNKQIKLQIIIDKREFPVYGLQLIVNKQIAILM</sequence>
<organism evidence="1 3">
    <name type="scientific">Lactobacillus jensenii</name>
    <dbReference type="NCBI Taxonomy" id="109790"/>
    <lineage>
        <taxon>Bacteria</taxon>
        <taxon>Bacillati</taxon>
        <taxon>Bacillota</taxon>
        <taxon>Bacilli</taxon>
        <taxon>Lactobacillales</taxon>
        <taxon>Lactobacillaceae</taxon>
        <taxon>Lactobacillus</taxon>
    </lineage>
</organism>
<comment type="caution">
    <text evidence="1">The sequence shown here is derived from an EMBL/GenBank/DDBJ whole genome shotgun (WGS) entry which is preliminary data.</text>
</comment>
<dbReference type="GeneID" id="31742658"/>
<proteinExistence type="predicted"/>
<name>A0A5N1IFR9_LACJE</name>
<dbReference type="EMBL" id="JBBVUL010000001">
    <property type="protein sequence ID" value="MEL0564448.1"/>
    <property type="molecule type" value="Genomic_DNA"/>
</dbReference>
<dbReference type="AlphaFoldDB" id="A0A5N1IFR9"/>
<dbReference type="KEGG" id="lje:BUE77_02940"/>
<evidence type="ECO:0000313" key="1">
    <source>
        <dbReference type="EMBL" id="KAA9324079.1"/>
    </source>
</evidence>
<dbReference type="EMBL" id="VYWW01000003">
    <property type="protein sequence ID" value="KAA9324079.1"/>
    <property type="molecule type" value="Genomic_DNA"/>
</dbReference>
<accession>A0A5N1IFR9</accession>
<gene>
    <name evidence="2" type="ORF">AAC431_00715</name>
    <name evidence="1" type="ORF">F6H94_00980</name>
</gene>
<dbReference type="RefSeq" id="WP_006587973.1">
    <property type="nucleotide sequence ID" value="NZ_CATOUV010000001.1"/>
</dbReference>
<reference evidence="1 3" key="1">
    <citation type="submission" date="2019-09" db="EMBL/GenBank/DDBJ databases">
        <title>Draft genome sequence assemblies of isolates from the urinary tract.</title>
        <authorList>
            <person name="Mores C.R."/>
            <person name="Putonti C."/>
            <person name="Wolfe A.J."/>
        </authorList>
    </citation>
    <scope>NUCLEOTIDE SEQUENCE [LARGE SCALE GENOMIC DNA]</scope>
    <source>
        <strain evidence="1 3">UMB246</strain>
    </source>
</reference>
<evidence type="ECO:0000313" key="3">
    <source>
        <dbReference type="Proteomes" id="UP000327236"/>
    </source>
</evidence>